<gene>
    <name evidence="2" type="ORF">g.31692</name>
</gene>
<dbReference type="EMBL" id="GBXI01007931">
    <property type="protein sequence ID" value="JAD06361.1"/>
    <property type="molecule type" value="Transcribed_RNA"/>
</dbReference>
<organism evidence="2">
    <name type="scientific">Zeugodacus cucurbitae</name>
    <name type="common">Melon fruit fly</name>
    <name type="synonym">Bactrocera cucurbitae</name>
    <dbReference type="NCBI Taxonomy" id="28588"/>
    <lineage>
        <taxon>Eukaryota</taxon>
        <taxon>Metazoa</taxon>
        <taxon>Ecdysozoa</taxon>
        <taxon>Arthropoda</taxon>
        <taxon>Hexapoda</taxon>
        <taxon>Insecta</taxon>
        <taxon>Pterygota</taxon>
        <taxon>Neoptera</taxon>
        <taxon>Endopterygota</taxon>
        <taxon>Diptera</taxon>
        <taxon>Brachycera</taxon>
        <taxon>Muscomorpha</taxon>
        <taxon>Tephritoidea</taxon>
        <taxon>Tephritidae</taxon>
        <taxon>Zeugodacus</taxon>
        <taxon>Zeugodacus</taxon>
    </lineage>
</organism>
<name>A0A0A1X670_ZEUCU</name>
<evidence type="ECO:0000313" key="2">
    <source>
        <dbReference type="EMBL" id="JAD06361.1"/>
    </source>
</evidence>
<proteinExistence type="predicted"/>
<reference evidence="2" key="2">
    <citation type="journal article" date="2015" name="Gigascience">
        <title>Reconstructing a comprehensive transcriptome assembly of a white-pupal translocated strain of the pest fruit fly Bactrocera cucurbitae.</title>
        <authorList>
            <person name="Sim S.B."/>
            <person name="Calla B."/>
            <person name="Hall B."/>
            <person name="DeRego T."/>
            <person name="Geib S.M."/>
        </authorList>
    </citation>
    <scope>NUCLEOTIDE SEQUENCE</scope>
</reference>
<dbReference type="AlphaFoldDB" id="A0A0A1X670"/>
<feature type="non-terminal residue" evidence="2">
    <location>
        <position position="1"/>
    </location>
</feature>
<evidence type="ECO:0000256" key="1">
    <source>
        <dbReference type="SAM" id="MobiDB-lite"/>
    </source>
</evidence>
<sequence length="246" mass="24671">QQRDPQDKDLIAGVFAAAGTHLRSNLRVKASPPSSRVCTPVIKYEPTHTLDDAEMHESDLAGVPNLGMVTQAGTGGDGCSAAAAAALSTVECTDDEQPCDLRLTAFPMNLVSMAIQRAALQSIAAAPPTHLSSLINFTHPHAQLTTTQAAPQPRALSPTRRYSISISSATAAGAGGGGANATGVVSSNRVATPPLTVGSGIGVGVVVDGNMNIAPQGSGVAAATSATSGGPSTSAAAAGRQQQQQR</sequence>
<feature type="region of interest" description="Disordered" evidence="1">
    <location>
        <begin position="219"/>
        <end position="246"/>
    </location>
</feature>
<feature type="non-terminal residue" evidence="2">
    <location>
        <position position="246"/>
    </location>
</feature>
<reference evidence="2" key="1">
    <citation type="submission" date="2014-11" db="EMBL/GenBank/DDBJ databases">
        <authorList>
            <person name="Geib S."/>
        </authorList>
    </citation>
    <scope>NUCLEOTIDE SEQUENCE</scope>
</reference>
<accession>A0A0A1X670</accession>
<protein>
    <submittedName>
        <fullName evidence="2">Uncharacterized protein</fullName>
    </submittedName>
</protein>